<proteinExistence type="predicted"/>
<dbReference type="EMBL" id="JAHQIW010000389">
    <property type="protein sequence ID" value="KAJ1347845.1"/>
    <property type="molecule type" value="Genomic_DNA"/>
</dbReference>
<protein>
    <submittedName>
        <fullName evidence="2">Uncharacterized protein</fullName>
    </submittedName>
</protein>
<evidence type="ECO:0000256" key="1">
    <source>
        <dbReference type="SAM" id="MobiDB-lite"/>
    </source>
</evidence>
<name>A0AAD5QH52_PARTN</name>
<gene>
    <name evidence="2" type="ORF">KIN20_003011</name>
</gene>
<evidence type="ECO:0000313" key="2">
    <source>
        <dbReference type="EMBL" id="KAJ1347845.1"/>
    </source>
</evidence>
<dbReference type="Proteomes" id="UP001196413">
    <property type="component" value="Unassembled WGS sequence"/>
</dbReference>
<reference evidence="2" key="1">
    <citation type="submission" date="2021-06" db="EMBL/GenBank/DDBJ databases">
        <title>Parelaphostrongylus tenuis whole genome reference sequence.</title>
        <authorList>
            <person name="Garwood T.J."/>
            <person name="Larsen P.A."/>
            <person name="Fountain-Jones N.M."/>
            <person name="Garbe J.R."/>
            <person name="Macchietto M.G."/>
            <person name="Kania S.A."/>
            <person name="Gerhold R.W."/>
            <person name="Richards J.E."/>
            <person name="Wolf T.M."/>
        </authorList>
    </citation>
    <scope>NUCLEOTIDE SEQUENCE</scope>
    <source>
        <strain evidence="2">MNPRO001-30</strain>
        <tissue evidence="2">Meninges</tissue>
    </source>
</reference>
<feature type="region of interest" description="Disordered" evidence="1">
    <location>
        <begin position="21"/>
        <end position="42"/>
    </location>
</feature>
<organism evidence="2 3">
    <name type="scientific">Parelaphostrongylus tenuis</name>
    <name type="common">Meningeal worm</name>
    <dbReference type="NCBI Taxonomy" id="148309"/>
    <lineage>
        <taxon>Eukaryota</taxon>
        <taxon>Metazoa</taxon>
        <taxon>Ecdysozoa</taxon>
        <taxon>Nematoda</taxon>
        <taxon>Chromadorea</taxon>
        <taxon>Rhabditida</taxon>
        <taxon>Rhabditina</taxon>
        <taxon>Rhabditomorpha</taxon>
        <taxon>Strongyloidea</taxon>
        <taxon>Metastrongylidae</taxon>
        <taxon>Parelaphostrongylus</taxon>
    </lineage>
</organism>
<comment type="caution">
    <text evidence="2">The sequence shown here is derived from an EMBL/GenBank/DDBJ whole genome shotgun (WGS) entry which is preliminary data.</text>
</comment>
<accession>A0AAD5QH52</accession>
<dbReference type="AlphaFoldDB" id="A0AAD5QH52"/>
<evidence type="ECO:0000313" key="3">
    <source>
        <dbReference type="Proteomes" id="UP001196413"/>
    </source>
</evidence>
<keyword evidence="3" id="KW-1185">Reference proteome</keyword>
<sequence>MGSNKDNFTFSNYNVRNKCHKNLKKNHRTRDEKKRRFVRRQTESKIGTNKLDDGSFVEKDEQILSGVFRIHPLFITLSRRKSVILSDQIIHCQAFLKKNYDYFYSLEHSQWQCLYECQGLSDGCD</sequence>